<proteinExistence type="predicted"/>
<keyword evidence="2" id="KW-0238">DNA-binding</keyword>
<dbReference type="Pfam" id="PF13377">
    <property type="entry name" value="Peripla_BP_3"/>
    <property type="match status" value="1"/>
</dbReference>
<keyword evidence="1" id="KW-0805">Transcription regulation</keyword>
<dbReference type="Proteomes" id="UP000183461">
    <property type="component" value="Unassembled WGS sequence"/>
</dbReference>
<dbReference type="SUPFAM" id="SSF55073">
    <property type="entry name" value="Nucleotide cyclase"/>
    <property type="match status" value="1"/>
</dbReference>
<dbReference type="GO" id="GO:0003700">
    <property type="term" value="F:DNA-binding transcription factor activity"/>
    <property type="evidence" value="ECO:0007669"/>
    <property type="project" value="TreeGrafter"/>
</dbReference>
<dbReference type="PROSITE" id="PS50887">
    <property type="entry name" value="GGDEF"/>
    <property type="match status" value="1"/>
</dbReference>
<sequence>MTEKLKTIAIFGCSYSSLYRQSMPTAFNDAAQELNVNLVYINSLGKIGGKNAQYGDYEFDLIEFIDLDQFDGIIFDGEGYNIDGITEKVIHKLRGAKCPVVSMSSYVEGFYNIDFDDAGGMRQLIEHMIDVHHYTKIGFMAGYLTHPDAQLRLKVFNEEMESHGFPKDGVGVFEGDFWFNKGEEAADFFLSRPERPEAIVCSNDYMAIALITALKKRGIKVPVDIAISGYDGSIEGQEYIPHITSATRERRNIAYKCIQLLKDLADKKEEITDLRIVPSPIFTHSCGCHPLDYKQESENINNVYALNRSFTYNLYDSESSILKLNKVDDLKGLADVFETDSTNFGNFNAFFLMLHIDGSGRLSSESDYTCPSGKFTPAIWIDKNNEYDRSPLTFDFSSMVPQTKSDKPHSIYIMSVHCAERMFGYAAIEMTEKHVFNEFYNVWLLNIAMTLETFMKNDRINKLIGSLENLSIKDVLTGMLNRRGFDDMSREAILAIEKSRTVCTMVIDMDGLKRINDDYGHYEGDRAIKGAADIITKCCDSGEIAGRAGGDEFYIFAPDYSEEKLERFIERLNDLCESYNGYSKKPYSVSLSCGAYLIETDATGRLEDFLKISDARMYENKKAKRSVRQ</sequence>
<evidence type="ECO:0000259" key="4">
    <source>
        <dbReference type="PROSITE" id="PS50887"/>
    </source>
</evidence>
<dbReference type="InterPro" id="IPR043128">
    <property type="entry name" value="Rev_trsase/Diguanyl_cyclase"/>
</dbReference>
<dbReference type="NCBIfam" id="TIGR00254">
    <property type="entry name" value="GGDEF"/>
    <property type="match status" value="1"/>
</dbReference>
<name>A0A1K1M0J3_RUMFL</name>
<dbReference type="SMART" id="SM00267">
    <property type="entry name" value="GGDEF"/>
    <property type="match status" value="1"/>
</dbReference>
<dbReference type="InterPro" id="IPR029787">
    <property type="entry name" value="Nucleotide_cyclase"/>
</dbReference>
<evidence type="ECO:0000256" key="3">
    <source>
        <dbReference type="ARBA" id="ARBA00023163"/>
    </source>
</evidence>
<dbReference type="RefSeq" id="WP_072299301.1">
    <property type="nucleotide sequence ID" value="NZ_FPIP01000001.1"/>
</dbReference>
<dbReference type="PANTHER" id="PTHR30146:SF24">
    <property type="entry name" value="XYLOSE OPERON REGULATORY PROTEIN"/>
    <property type="match status" value="1"/>
</dbReference>
<evidence type="ECO:0000256" key="1">
    <source>
        <dbReference type="ARBA" id="ARBA00023015"/>
    </source>
</evidence>
<dbReference type="InterPro" id="IPR028082">
    <property type="entry name" value="Peripla_BP_I"/>
</dbReference>
<gene>
    <name evidence="5" type="ORF">SAMN02910280_0933</name>
</gene>
<reference evidence="5 6" key="1">
    <citation type="submission" date="2016-11" db="EMBL/GenBank/DDBJ databases">
        <authorList>
            <person name="Jaros S."/>
            <person name="Januszkiewicz K."/>
            <person name="Wedrychowicz H."/>
        </authorList>
    </citation>
    <scope>NUCLEOTIDE SEQUENCE [LARGE SCALE GENOMIC DNA]</scope>
    <source>
        <strain evidence="5 6">YL228</strain>
    </source>
</reference>
<dbReference type="EMBL" id="FPIP01000001">
    <property type="protein sequence ID" value="SFW16650.1"/>
    <property type="molecule type" value="Genomic_DNA"/>
</dbReference>
<dbReference type="InterPro" id="IPR046335">
    <property type="entry name" value="LacI/GalR-like_sensor"/>
</dbReference>
<organism evidence="5 6">
    <name type="scientific">Ruminococcus flavefaciens</name>
    <dbReference type="NCBI Taxonomy" id="1265"/>
    <lineage>
        <taxon>Bacteria</taxon>
        <taxon>Bacillati</taxon>
        <taxon>Bacillota</taxon>
        <taxon>Clostridia</taxon>
        <taxon>Eubacteriales</taxon>
        <taxon>Oscillospiraceae</taxon>
        <taxon>Ruminococcus</taxon>
    </lineage>
</organism>
<feature type="domain" description="GGDEF" evidence="4">
    <location>
        <begin position="500"/>
        <end position="629"/>
    </location>
</feature>
<dbReference type="Pfam" id="PF00990">
    <property type="entry name" value="GGDEF"/>
    <property type="match status" value="1"/>
</dbReference>
<dbReference type="PANTHER" id="PTHR30146">
    <property type="entry name" value="LACI-RELATED TRANSCRIPTIONAL REPRESSOR"/>
    <property type="match status" value="1"/>
</dbReference>
<dbReference type="CDD" id="cd06267">
    <property type="entry name" value="PBP1_LacI_sugar_binding-like"/>
    <property type="match status" value="1"/>
</dbReference>
<dbReference type="SUPFAM" id="SSF53822">
    <property type="entry name" value="Periplasmic binding protein-like I"/>
    <property type="match status" value="1"/>
</dbReference>
<keyword evidence="3" id="KW-0804">Transcription</keyword>
<dbReference type="CDD" id="cd01949">
    <property type="entry name" value="GGDEF"/>
    <property type="match status" value="1"/>
</dbReference>
<evidence type="ECO:0000256" key="2">
    <source>
        <dbReference type="ARBA" id="ARBA00023125"/>
    </source>
</evidence>
<accession>A0A1K1M0J3</accession>
<dbReference type="InterPro" id="IPR000160">
    <property type="entry name" value="GGDEF_dom"/>
</dbReference>
<dbReference type="GO" id="GO:0000976">
    <property type="term" value="F:transcription cis-regulatory region binding"/>
    <property type="evidence" value="ECO:0007669"/>
    <property type="project" value="TreeGrafter"/>
</dbReference>
<protein>
    <submittedName>
        <fullName evidence="5">Diguanylate cyclase (GGDEF) domain-containing protein</fullName>
    </submittedName>
</protein>
<dbReference type="Gene3D" id="3.30.70.270">
    <property type="match status" value="1"/>
</dbReference>
<evidence type="ECO:0000313" key="5">
    <source>
        <dbReference type="EMBL" id="SFW16650.1"/>
    </source>
</evidence>
<dbReference type="AlphaFoldDB" id="A0A1K1M0J3"/>
<dbReference type="Gene3D" id="3.40.50.2300">
    <property type="match status" value="2"/>
</dbReference>
<evidence type="ECO:0000313" key="6">
    <source>
        <dbReference type="Proteomes" id="UP000183461"/>
    </source>
</evidence>